<dbReference type="Proteomes" id="UP000650466">
    <property type="component" value="Unassembled WGS sequence"/>
</dbReference>
<dbReference type="Pfam" id="PF07833">
    <property type="entry name" value="Cu_amine_oxidN1"/>
    <property type="match status" value="1"/>
</dbReference>
<organism evidence="3 4">
    <name type="scientific">Paenibacillus sedimenti</name>
    <dbReference type="NCBI Taxonomy" id="2770274"/>
    <lineage>
        <taxon>Bacteria</taxon>
        <taxon>Bacillati</taxon>
        <taxon>Bacillota</taxon>
        <taxon>Bacilli</taxon>
        <taxon>Bacillales</taxon>
        <taxon>Paenibacillaceae</taxon>
        <taxon>Paenibacillus</taxon>
    </lineage>
</organism>
<proteinExistence type="predicted"/>
<evidence type="ECO:0000256" key="1">
    <source>
        <dbReference type="SAM" id="SignalP"/>
    </source>
</evidence>
<accession>A0A926KVH6</accession>
<comment type="caution">
    <text evidence="3">The sequence shown here is derived from an EMBL/GenBank/DDBJ whole genome shotgun (WGS) entry which is preliminary data.</text>
</comment>
<dbReference type="AlphaFoldDB" id="A0A926KVH6"/>
<feature type="domain" description="Copper amine oxidase-like N-terminal" evidence="2">
    <location>
        <begin position="18"/>
        <end position="83"/>
    </location>
</feature>
<evidence type="ECO:0000313" key="4">
    <source>
        <dbReference type="Proteomes" id="UP000650466"/>
    </source>
</evidence>
<dbReference type="InterPro" id="IPR025453">
    <property type="entry name" value="DUF4309"/>
</dbReference>
<dbReference type="EMBL" id="JACVVD010000009">
    <property type="protein sequence ID" value="MBD0382874.1"/>
    <property type="molecule type" value="Genomic_DNA"/>
</dbReference>
<dbReference type="SUPFAM" id="SSF55383">
    <property type="entry name" value="Copper amine oxidase, domain N"/>
    <property type="match status" value="1"/>
</dbReference>
<reference evidence="3" key="1">
    <citation type="submission" date="2020-09" db="EMBL/GenBank/DDBJ databases">
        <title>Draft Genome Sequence of Paenibacillus sp. WST5.</title>
        <authorList>
            <person name="Bao Z."/>
        </authorList>
    </citation>
    <scope>NUCLEOTIDE SEQUENCE</scope>
    <source>
        <strain evidence="3">WST5</strain>
    </source>
</reference>
<dbReference type="Pfam" id="PF14172">
    <property type="entry name" value="DUF4309"/>
    <property type="match status" value="1"/>
</dbReference>
<keyword evidence="1" id="KW-0732">Signal</keyword>
<protein>
    <submittedName>
        <fullName evidence="3">DUF4309 domain-containing protein</fullName>
    </submittedName>
</protein>
<sequence>MKKFVLGLTCGFALTATTAVYASDTLQVYLFPAMYVFNGQSKALDSEYTTLNFNGHAYVPVRWVAENLGKLVKYEHYTKTISIVNTNLTEELVLDKDFLIIASQGKIKGIEFGIGSNKNELIQKWGEPHEIGTWSTEFYRWHSYHFFFWEPDGNAGSIRVSGNVIPYRLNEIRDFIGEPLDEGEGVDGGWSYVYHAGDYQVFFTADSKESQIRYLNLKKK</sequence>
<evidence type="ECO:0000259" key="2">
    <source>
        <dbReference type="Pfam" id="PF07833"/>
    </source>
</evidence>
<dbReference type="InterPro" id="IPR036582">
    <property type="entry name" value="Mao_N_sf"/>
</dbReference>
<name>A0A926KVH6_9BACL</name>
<dbReference type="InterPro" id="IPR012854">
    <property type="entry name" value="Cu_amine_oxidase-like_N"/>
</dbReference>
<evidence type="ECO:0000313" key="3">
    <source>
        <dbReference type="EMBL" id="MBD0382874.1"/>
    </source>
</evidence>
<keyword evidence="4" id="KW-1185">Reference proteome</keyword>
<feature type="chain" id="PRO_5039686286" evidence="1">
    <location>
        <begin position="23"/>
        <end position="220"/>
    </location>
</feature>
<gene>
    <name evidence="3" type="ORF">ICC18_22425</name>
</gene>
<dbReference type="RefSeq" id="WP_188176671.1">
    <property type="nucleotide sequence ID" value="NZ_JACVVD010000009.1"/>
</dbReference>
<feature type="signal peptide" evidence="1">
    <location>
        <begin position="1"/>
        <end position="22"/>
    </location>
</feature>